<dbReference type="InterPro" id="IPR021747">
    <property type="entry name" value="DUF3313"/>
</dbReference>
<gene>
    <name evidence="1" type="ORF">E2650_11230</name>
</gene>
<name>A0A1E3UU39_9GAMM</name>
<organism evidence="1">
    <name type="scientific">Shewanella xiamenensis</name>
    <dbReference type="NCBI Taxonomy" id="332186"/>
    <lineage>
        <taxon>Bacteria</taxon>
        <taxon>Pseudomonadati</taxon>
        <taxon>Pseudomonadota</taxon>
        <taxon>Gammaproteobacteria</taxon>
        <taxon>Alteromonadales</taxon>
        <taxon>Shewanellaceae</taxon>
        <taxon>Shewanella</taxon>
    </lineage>
</organism>
<protein>
    <submittedName>
        <fullName evidence="1">DUF3313 domain-containing protein</fullName>
    </submittedName>
</protein>
<reference evidence="1" key="1">
    <citation type="journal article" date="2019" name="Int J Environ Res Public Health">
        <title>Characterization of Chromosome-Mediated BlaOXA-894 in Shewanella xiamenensis Isolated from Pig Wastewater.</title>
        <authorList>
            <person name="Zou H."/>
            <person name="Zhou Z."/>
            <person name="Xia H."/>
            <person name="Zhao Q."/>
            <person name="Li X."/>
        </authorList>
    </citation>
    <scope>NUCLEOTIDE SEQUENCE</scope>
    <source>
        <strain evidence="1">2015oxa</strain>
    </source>
</reference>
<comment type="caution">
    <text evidence="1">The sequence shown here is derived from an EMBL/GenBank/DDBJ whole genome shotgun (WGS) entry which is preliminary data.</text>
</comment>
<sequence length="220" mass="24624">MKNVVMIAMATVLLGMGGCSVKERAMSGFQVVPFDAFKTSETNPNQRIYKEQGVDLRQYNQVLLDPLQFIRQENGQWYLLTANEQNEIGRYYHTKFKNELTKNGVKIATESGPGVIRVQAAVTNFDLTRPELKLRDLLPAKIAIDVTKEAIGMEPYLLKVGSMSQLLDSQSGKLLVRVLDARESEDTTQKDTPISASELEKMIDQWAASRAKQLADNLGK</sequence>
<reference evidence="1" key="2">
    <citation type="submission" date="2019-04" db="EMBL/GenBank/DDBJ databases">
        <authorList>
            <person name="Zou H."/>
        </authorList>
    </citation>
    <scope>NUCLEOTIDE SEQUENCE</scope>
    <source>
        <strain evidence="1">2015oxa</strain>
    </source>
</reference>
<dbReference type="EMBL" id="SUNE01000006">
    <property type="protein sequence ID" value="MDG5900445.1"/>
    <property type="molecule type" value="Genomic_DNA"/>
</dbReference>
<dbReference type="Proteomes" id="UP001152518">
    <property type="component" value="Unassembled WGS sequence"/>
</dbReference>
<proteinExistence type="predicted"/>
<dbReference type="OrthoDB" id="6192874at2"/>
<dbReference type="AlphaFoldDB" id="A0A1E3UU39"/>
<evidence type="ECO:0000313" key="1">
    <source>
        <dbReference type="EMBL" id="MDG5900445.1"/>
    </source>
</evidence>
<dbReference type="PROSITE" id="PS51257">
    <property type="entry name" value="PROKAR_LIPOPROTEIN"/>
    <property type="match status" value="1"/>
</dbReference>
<dbReference type="RefSeq" id="WP_069453708.1">
    <property type="nucleotide sequence ID" value="NZ_CP092630.1"/>
</dbReference>
<dbReference type="Pfam" id="PF11769">
    <property type="entry name" value="DUF3313"/>
    <property type="match status" value="1"/>
</dbReference>
<accession>A0A1E3UU39</accession>